<sequence length="1134" mass="129062">MDLENQMPCDPPKTNVEKKWPYVEYYIGERDEENRKHGQGTHHWSGAESLEWYTGQMLNNTMHGSGDYRWRYLGADHLATTYEGRFYNNSMHGYGVISYPNGSVFSGLFHKNYRLGPGVDTYPCLQENVGFWHGYQLIRLAWRPPVPSVAIDLVSTPVGANTVAPHRVLLKENVKIIGEVNSALELLKRSGCEPRTAANKWPKLYSKNCTDLSSPICHVEAFDRAYYDNGISTLSEVTADELAKEGSQSSTNNNAEKTIYYAWNNNKITIYMMKHCYTHEEQRHESRINLEKILSGSRSSFKKPGKHEMDCRTILMASYLGNISNVATLINECDVNPNVTDAQGNSVLMYAACGDQPETIHFLVEASADVDAYNDACCTPLGIALLRYVLEKRGVAYNAMLQALLPPPTAERPPRDESILEWKINRECHDSAGEGLIKVTSKTNYKQSLPTKKNSAKELSMRRKTEQMSKLDIQLQKPSNIDIDTITDSFAKDKYVHDKINTEYLIKVAEAFSVNSEVNPIPYIFEVYDMYKDVEALHDEESRKLAEKSMKKIEKSVSKPTMKEFPKKPSREVMYQEKEDPFVDAIEQKRQEKMARIMLTILQLLSEGADPRKARCPQPPLFIAAVSECAELVRHLINHGADIHEVLPQAYSYTPLDVAVSGPLTSDNLEVIRALLQNGANPDHKLKVPLPPVTSAPADLIPDIIVEEGPTLLHAVLARKIDSENPQLVELRQQLLELLLQYGCNPNILYKGHSAVDLVLNRNLELFDIFLKSPRTDLNAIINDYNQTILVKMFHLSFSKTIPLQEKLQMLTNLLLFGADPLIKCQNGTEEYGNLFAFIKSIFIEKDIRVNNEVPKKSKIELKTKKNLKPTGSKTSTKTIGAGTRSQIKSGKVTDESHADYRQAVDVVVECARLLYIRWLQAKLMKDLIEVVSKYKRRHWTMIIKEHNNKKCTSLWLTANRGLEIWDVLKTTKKKIYDNESILKKVLCIIHFYTMRTKILRDPVNVEIKIWLDPPITFGEKEYIEHEVARLTRAHHIATVFDPNMVPAIRPYVTPELTVKGVEKFNICFECALPLGDVKIPCDSCNLVGFCSFECIKVNIDRYNCHPCSSYLKEKYFPTPVESETNSEEIKQYF</sequence>
<evidence type="ECO:0000313" key="1">
    <source>
        <dbReference type="EMBL" id="KAJ8736089.1"/>
    </source>
</evidence>
<protein>
    <submittedName>
        <fullName evidence="1">Uncharacterized protein</fullName>
    </submittedName>
</protein>
<dbReference type="Proteomes" id="UP001231649">
    <property type="component" value="Chromosome 2"/>
</dbReference>
<proteinExistence type="predicted"/>
<comment type="caution">
    <text evidence="1">The sequence shown here is derived from an EMBL/GenBank/DDBJ whole genome shotgun (WGS) entry which is preliminary data.</text>
</comment>
<gene>
    <name evidence="1" type="ORF">PYW08_006745</name>
</gene>
<keyword evidence="2" id="KW-1185">Reference proteome</keyword>
<accession>A0ACC2RAH0</accession>
<organism evidence="1 2">
    <name type="scientific">Mythimna loreyi</name>
    <dbReference type="NCBI Taxonomy" id="667449"/>
    <lineage>
        <taxon>Eukaryota</taxon>
        <taxon>Metazoa</taxon>
        <taxon>Ecdysozoa</taxon>
        <taxon>Arthropoda</taxon>
        <taxon>Hexapoda</taxon>
        <taxon>Insecta</taxon>
        <taxon>Pterygota</taxon>
        <taxon>Neoptera</taxon>
        <taxon>Endopterygota</taxon>
        <taxon>Lepidoptera</taxon>
        <taxon>Glossata</taxon>
        <taxon>Ditrysia</taxon>
        <taxon>Noctuoidea</taxon>
        <taxon>Noctuidae</taxon>
        <taxon>Noctuinae</taxon>
        <taxon>Hadenini</taxon>
        <taxon>Mythimna</taxon>
    </lineage>
</organism>
<evidence type="ECO:0000313" key="2">
    <source>
        <dbReference type="Proteomes" id="UP001231649"/>
    </source>
</evidence>
<reference evidence="1" key="1">
    <citation type="submission" date="2023-03" db="EMBL/GenBank/DDBJ databases">
        <title>Chromosome-level genomes of two armyworms, Mythimna separata and Mythimna loreyi, provide insights into the biosynthesis and reception of sex pheromones.</title>
        <authorList>
            <person name="Zhao H."/>
        </authorList>
    </citation>
    <scope>NUCLEOTIDE SEQUENCE</scope>
    <source>
        <strain evidence="1">BeijingLab</strain>
    </source>
</reference>
<name>A0ACC2RAH0_9NEOP</name>
<dbReference type="EMBL" id="CM056778">
    <property type="protein sequence ID" value="KAJ8736089.1"/>
    <property type="molecule type" value="Genomic_DNA"/>
</dbReference>